<evidence type="ECO:0000256" key="3">
    <source>
        <dbReference type="ARBA" id="ARBA00022448"/>
    </source>
</evidence>
<dbReference type="InterPro" id="IPR013563">
    <property type="entry name" value="Oligopep_ABC_C"/>
</dbReference>
<dbReference type="Gene3D" id="3.40.50.300">
    <property type="entry name" value="P-loop containing nucleotide triphosphate hydrolases"/>
    <property type="match status" value="1"/>
</dbReference>
<evidence type="ECO:0000256" key="5">
    <source>
        <dbReference type="ARBA" id="ARBA00022741"/>
    </source>
</evidence>
<keyword evidence="7" id="KW-0472">Membrane</keyword>
<evidence type="ECO:0000256" key="6">
    <source>
        <dbReference type="ARBA" id="ARBA00022840"/>
    </source>
</evidence>
<dbReference type="InterPro" id="IPR017871">
    <property type="entry name" value="ABC_transporter-like_CS"/>
</dbReference>
<comment type="caution">
    <text evidence="10">The sequence shown here is derived from an EMBL/GenBank/DDBJ whole genome shotgun (WGS) entry which is preliminary data.</text>
</comment>
<dbReference type="Pfam" id="PF00005">
    <property type="entry name" value="ABC_tran"/>
    <property type="match status" value="1"/>
</dbReference>
<dbReference type="GO" id="GO:0015833">
    <property type="term" value="P:peptide transport"/>
    <property type="evidence" value="ECO:0007669"/>
    <property type="project" value="InterPro"/>
</dbReference>
<sequence>MPEAAQSPFAAGAGAAPPFPGRSPVPAGPPSPSPVPPGTGSRPAGAAPRTGTASEAAGRPGRAEPLLEVLDLRTEFHAGGVRFAAVDGVSFTIHRGETVGLVGESGSGKSVTSLSILRLVPSPPGRIASGSILFEGRDLLRLGEAEMRRIRGNRIAMIFQEPMTSLNPVFTAGEQIAETLRWHRRLPRREAQARAVELLRLVGIPDPEVRARQYPHQMSGGMRQRVMIAMAVACDPQLLIADEPTTALDVTVQAQILDLMKDLRRRLGTAILLITHDLGVVADMADRVLVMYAGRIVEAAPVDDLFARPLHPYTEGLLASMPQLHRRAQRLHVIPGQVPSPARLPAGCRFHPRCPYAMDICRHQEPALKPAGEGRWVACWLRDEPAAGGAPAAGAARAGGNPGAGDPAAGGDGRAGGVPAARAVPAGMDGAAYGDRLSAGADQRPGAAPGGIRP</sequence>
<dbReference type="SMART" id="SM00382">
    <property type="entry name" value="AAA"/>
    <property type="match status" value="1"/>
</dbReference>
<reference evidence="10" key="2">
    <citation type="submission" date="2012-10" db="EMBL/GenBank/DDBJ databases">
        <title>Improved high-quality draft of Thermaerobacter subterraneus C21, DSM 13965.</title>
        <authorList>
            <consortium name="DOE Joint Genome Institute"/>
            <person name="Eisen J."/>
            <person name="Huntemann M."/>
            <person name="Wei C.-L."/>
            <person name="Han J."/>
            <person name="Detter J.C."/>
            <person name="Han C."/>
            <person name="Tapia R."/>
            <person name="Chen A."/>
            <person name="Kyrpides N."/>
            <person name="Mavromatis K."/>
            <person name="Markowitz V."/>
            <person name="Szeto E."/>
            <person name="Ivanova N."/>
            <person name="Mikhailova N."/>
            <person name="Ovchinnikova G."/>
            <person name="Pagani I."/>
            <person name="Pati A."/>
            <person name="Goodwin L."/>
            <person name="Nordberg H.P."/>
            <person name="Cantor M.N."/>
            <person name="Hua S.X."/>
            <person name="Woyke T."/>
            <person name="Eisen J."/>
            <person name="Klenk H.-P."/>
        </authorList>
    </citation>
    <scope>NUCLEOTIDE SEQUENCE [LARGE SCALE GENOMIC DNA]</scope>
    <source>
        <strain evidence="10">DSM 13965</strain>
    </source>
</reference>
<dbReference type="PROSITE" id="PS50893">
    <property type="entry name" value="ABC_TRANSPORTER_2"/>
    <property type="match status" value="1"/>
</dbReference>
<feature type="region of interest" description="Disordered" evidence="8">
    <location>
        <begin position="390"/>
        <end position="454"/>
    </location>
</feature>
<dbReference type="FunFam" id="3.40.50.300:FF:000016">
    <property type="entry name" value="Oligopeptide ABC transporter ATP-binding component"/>
    <property type="match status" value="1"/>
</dbReference>
<reference evidence="10" key="1">
    <citation type="submission" date="2010-10" db="EMBL/GenBank/DDBJ databases">
        <authorList>
            <consortium name="US DOE Joint Genome Institute (JGI-PGF)"/>
            <person name="Lucas S."/>
            <person name="Copeland A."/>
            <person name="Lapidus A."/>
            <person name="Bruce D."/>
            <person name="Goodwin L."/>
            <person name="Pitluck S."/>
            <person name="Kyrpides N."/>
            <person name="Mavromatis K."/>
            <person name="Detter J.C."/>
            <person name="Han C."/>
            <person name="Land M."/>
            <person name="Hauser L."/>
            <person name="Markowitz V."/>
            <person name="Cheng J.-F."/>
            <person name="Hugenholtz P."/>
            <person name="Woyke T."/>
            <person name="Wu D."/>
            <person name="Pukall R."/>
            <person name="Wahrenburg C."/>
            <person name="Brambilla E."/>
            <person name="Klenk H.-P."/>
            <person name="Eisen J.A."/>
        </authorList>
    </citation>
    <scope>NUCLEOTIDE SEQUENCE [LARGE SCALE GENOMIC DNA]</scope>
    <source>
        <strain evidence="10">DSM 13965</strain>
    </source>
</reference>
<dbReference type="InterPro" id="IPR003439">
    <property type="entry name" value="ABC_transporter-like_ATP-bd"/>
</dbReference>
<dbReference type="SUPFAM" id="SSF52540">
    <property type="entry name" value="P-loop containing nucleoside triphosphate hydrolases"/>
    <property type="match status" value="1"/>
</dbReference>
<feature type="domain" description="ABC transporter" evidence="9">
    <location>
        <begin position="67"/>
        <end position="318"/>
    </location>
</feature>
<protein>
    <submittedName>
        <fullName evidence="10">ABC-type dipeptide/oligopeptide/nickel transport system, ATPase component</fullName>
    </submittedName>
</protein>
<dbReference type="Pfam" id="PF08352">
    <property type="entry name" value="oligo_HPY"/>
    <property type="match status" value="1"/>
</dbReference>
<evidence type="ECO:0000256" key="1">
    <source>
        <dbReference type="ARBA" id="ARBA00004202"/>
    </source>
</evidence>
<accession>K6Q0W3</accession>
<dbReference type="InterPro" id="IPR003593">
    <property type="entry name" value="AAA+_ATPase"/>
</dbReference>
<keyword evidence="3" id="KW-0813">Transport</keyword>
<dbReference type="HOGENOM" id="CLU_000604_1_23_9"/>
<feature type="region of interest" description="Disordered" evidence="8">
    <location>
        <begin position="1"/>
        <end position="62"/>
    </location>
</feature>
<feature type="compositionally biased region" description="Low complexity" evidence="8">
    <location>
        <begin position="1"/>
        <end position="16"/>
    </location>
</feature>
<feature type="compositionally biased region" description="Low complexity" evidence="8">
    <location>
        <begin position="417"/>
        <end position="427"/>
    </location>
</feature>
<evidence type="ECO:0000259" key="9">
    <source>
        <dbReference type="PROSITE" id="PS50893"/>
    </source>
</evidence>
<dbReference type="NCBIfam" id="TIGR01727">
    <property type="entry name" value="oligo_HPY"/>
    <property type="match status" value="1"/>
</dbReference>
<evidence type="ECO:0000256" key="8">
    <source>
        <dbReference type="SAM" id="MobiDB-lite"/>
    </source>
</evidence>
<dbReference type="InterPro" id="IPR050388">
    <property type="entry name" value="ABC_Ni/Peptide_Import"/>
</dbReference>
<evidence type="ECO:0000313" key="10">
    <source>
        <dbReference type="EMBL" id="EKP94544.1"/>
    </source>
</evidence>
<evidence type="ECO:0000256" key="2">
    <source>
        <dbReference type="ARBA" id="ARBA00005417"/>
    </source>
</evidence>
<dbReference type="CDD" id="cd03257">
    <property type="entry name" value="ABC_NikE_OppD_transporters"/>
    <property type="match status" value="1"/>
</dbReference>
<keyword evidence="6" id="KW-0067">ATP-binding</keyword>
<dbReference type="GO" id="GO:0005886">
    <property type="term" value="C:plasma membrane"/>
    <property type="evidence" value="ECO:0007669"/>
    <property type="project" value="UniProtKB-SubCell"/>
</dbReference>
<keyword evidence="4" id="KW-1003">Cell membrane</keyword>
<keyword evidence="11" id="KW-1185">Reference proteome</keyword>
<dbReference type="PROSITE" id="PS00211">
    <property type="entry name" value="ABC_TRANSPORTER_1"/>
    <property type="match status" value="1"/>
</dbReference>
<dbReference type="PANTHER" id="PTHR43297:SF2">
    <property type="entry name" value="DIPEPTIDE TRANSPORT ATP-BINDING PROTEIN DPPD"/>
    <property type="match status" value="1"/>
</dbReference>
<feature type="compositionally biased region" description="Gly residues" evidence="8">
    <location>
        <begin position="400"/>
        <end position="416"/>
    </location>
</feature>
<comment type="similarity">
    <text evidence="2">Belongs to the ABC transporter superfamily.</text>
</comment>
<comment type="subcellular location">
    <subcellularLocation>
        <location evidence="1">Cell membrane</location>
        <topology evidence="1">Peripheral membrane protein</topology>
    </subcellularLocation>
</comment>
<gene>
    <name evidence="10" type="ORF">ThesuDRAFT_02282</name>
</gene>
<dbReference type="EMBL" id="AENY02000003">
    <property type="protein sequence ID" value="EKP94544.1"/>
    <property type="molecule type" value="Genomic_DNA"/>
</dbReference>
<dbReference type="GO" id="GO:0005524">
    <property type="term" value="F:ATP binding"/>
    <property type="evidence" value="ECO:0007669"/>
    <property type="project" value="UniProtKB-KW"/>
</dbReference>
<evidence type="ECO:0000256" key="4">
    <source>
        <dbReference type="ARBA" id="ARBA00022475"/>
    </source>
</evidence>
<dbReference type="InterPro" id="IPR027417">
    <property type="entry name" value="P-loop_NTPase"/>
</dbReference>
<dbReference type="STRING" id="867903.ThesuDRAFT_02282"/>
<feature type="compositionally biased region" description="Pro residues" evidence="8">
    <location>
        <begin position="17"/>
        <end position="37"/>
    </location>
</feature>
<organism evidence="10 11">
    <name type="scientific">Thermaerobacter subterraneus DSM 13965</name>
    <dbReference type="NCBI Taxonomy" id="867903"/>
    <lineage>
        <taxon>Bacteria</taxon>
        <taxon>Bacillati</taxon>
        <taxon>Bacillota</taxon>
        <taxon>Clostridia</taxon>
        <taxon>Eubacteriales</taxon>
        <taxon>Clostridiales Family XVII. Incertae Sedis</taxon>
        <taxon>Thermaerobacter</taxon>
    </lineage>
</organism>
<evidence type="ECO:0000313" key="11">
    <source>
        <dbReference type="Proteomes" id="UP000005710"/>
    </source>
</evidence>
<evidence type="ECO:0000256" key="7">
    <source>
        <dbReference type="ARBA" id="ARBA00023136"/>
    </source>
</evidence>
<dbReference type="eggNOG" id="COG0444">
    <property type="taxonomic scope" value="Bacteria"/>
</dbReference>
<keyword evidence="5" id="KW-0547">Nucleotide-binding</keyword>
<name>K6Q0W3_9FIRM</name>
<feature type="compositionally biased region" description="Low complexity" evidence="8">
    <location>
        <begin position="390"/>
        <end position="399"/>
    </location>
</feature>
<dbReference type="AlphaFoldDB" id="K6Q0W3"/>
<dbReference type="PANTHER" id="PTHR43297">
    <property type="entry name" value="OLIGOPEPTIDE TRANSPORT ATP-BINDING PROTEIN APPD"/>
    <property type="match status" value="1"/>
</dbReference>
<proteinExistence type="inferred from homology"/>
<dbReference type="Proteomes" id="UP000005710">
    <property type="component" value="Unassembled WGS sequence"/>
</dbReference>
<dbReference type="GO" id="GO:0016887">
    <property type="term" value="F:ATP hydrolysis activity"/>
    <property type="evidence" value="ECO:0007669"/>
    <property type="project" value="InterPro"/>
</dbReference>